<evidence type="ECO:0000313" key="3">
    <source>
        <dbReference type="EMBL" id="NPD92894.1"/>
    </source>
</evidence>
<sequence length="609" mass="66688">MDNCRSLTLDEIEALEQSGCTAEDWNNISVSDDFNPAYVRNTSFCGEISLGVFDKHIEIEEGFMRHSGIFNATLHNVAIGDNCLIENIGNYISGYTIGEECYISNVGRMTCDETATFGEGTPVAVLNEAGDGNVIIYDGITSQMAAFMVNAGQDKTLHGLIREMVKKDCAARRPSSGTVGYRVKIVNTREIINTSIGDDTEINCASRLYDSTLSGTEDASVYIGNDVICENTIVSAGASVLGGAKLYNCFVGEACHVGKGFSAESSVFFANSYMDNGEACAAFCGPFTVSHHKSTLLIGGMFSFYNAGSATNYSNHAYKLGPIHYGTLERGAKTASGAHILMPATIGAFSMCMGKIQNHPDTADMPFSYIIATADKTYLVPGCNLTTVGTYRDTAKWPKRDMRPHTGRKSIVNFNWLSPYTIQKAIRGKKVLERLRTEQCCDTEEYEYGSCVIRKSSLEKGIRIYDMAIKMFFGNAVNTHPCTLPYSAAGTGEWTDLAGMLVPHDELTRLEDDIRSGNISTVAGIVERFTDMNDNYSEWMWNWTYSTILNYYGIETITDDDIRQITCDAENARAAWLSAIARDAEKEAMLGDVDEELLNGFLSSMTGKG</sequence>
<comment type="caution">
    <text evidence="3">The sequence shown here is derived from an EMBL/GenBank/DDBJ whole genome shotgun (WGS) entry which is preliminary data.</text>
</comment>
<dbReference type="RefSeq" id="WP_172276528.1">
    <property type="nucleotide sequence ID" value="NZ_CASGMU010000012.1"/>
</dbReference>
<dbReference type="Proteomes" id="UP000714420">
    <property type="component" value="Unassembled WGS sequence"/>
</dbReference>
<name>A0ABX2ARR0_9BACT</name>
<feature type="domain" description="DUF6819" evidence="2">
    <location>
        <begin position="485"/>
        <end position="587"/>
    </location>
</feature>
<feature type="domain" description="DUF4954" evidence="1">
    <location>
        <begin position="5"/>
        <end position="435"/>
    </location>
</feature>
<gene>
    <name evidence="3" type="ORF">HPS56_11195</name>
</gene>
<dbReference type="SUPFAM" id="SSF51161">
    <property type="entry name" value="Trimeric LpxA-like enzymes"/>
    <property type="match status" value="1"/>
</dbReference>
<dbReference type="Pfam" id="PF20683">
    <property type="entry name" value="DUF6819"/>
    <property type="match status" value="1"/>
</dbReference>
<keyword evidence="4" id="KW-1185">Reference proteome</keyword>
<reference evidence="3 4" key="1">
    <citation type="submission" date="2020-05" db="EMBL/GenBank/DDBJ databases">
        <title>Distinct polysaccharide utilization as determinants for interspecies competition between intestinal Prevotella spp.</title>
        <authorList>
            <person name="Galvez E.J.C."/>
            <person name="Iljazovic A."/>
            <person name="Strowig T."/>
        </authorList>
    </citation>
    <scope>NUCLEOTIDE SEQUENCE [LARGE SCALE GENOMIC DNA]</scope>
    <source>
        <strain evidence="3 4">PMUR</strain>
    </source>
</reference>
<evidence type="ECO:0000259" key="2">
    <source>
        <dbReference type="Pfam" id="PF20683"/>
    </source>
</evidence>
<accession>A0ABX2ARR0</accession>
<evidence type="ECO:0000259" key="1">
    <source>
        <dbReference type="Pfam" id="PF16314"/>
    </source>
</evidence>
<dbReference type="Pfam" id="PF16314">
    <property type="entry name" value="DUF4954"/>
    <property type="match status" value="1"/>
</dbReference>
<dbReference type="InterPro" id="IPR049208">
    <property type="entry name" value="DUF6819"/>
</dbReference>
<dbReference type="InterPro" id="IPR032533">
    <property type="entry name" value="DUF4954"/>
</dbReference>
<dbReference type="InterPro" id="IPR011004">
    <property type="entry name" value="Trimer_LpxA-like_sf"/>
</dbReference>
<evidence type="ECO:0000313" key="4">
    <source>
        <dbReference type="Proteomes" id="UP000714420"/>
    </source>
</evidence>
<dbReference type="EMBL" id="JABKKF010000012">
    <property type="protein sequence ID" value="NPD92894.1"/>
    <property type="molecule type" value="Genomic_DNA"/>
</dbReference>
<proteinExistence type="predicted"/>
<dbReference type="Gene3D" id="2.160.10.10">
    <property type="entry name" value="Hexapeptide repeat proteins"/>
    <property type="match status" value="1"/>
</dbReference>
<protein>
    <submittedName>
        <fullName evidence="3">DUF4954 family protein</fullName>
    </submittedName>
</protein>
<organism evidence="3 4">
    <name type="scientific">Xylanibacter muris</name>
    <dbReference type="NCBI Taxonomy" id="2736290"/>
    <lineage>
        <taxon>Bacteria</taxon>
        <taxon>Pseudomonadati</taxon>
        <taxon>Bacteroidota</taxon>
        <taxon>Bacteroidia</taxon>
        <taxon>Bacteroidales</taxon>
        <taxon>Prevotellaceae</taxon>
        <taxon>Xylanibacter</taxon>
    </lineage>
</organism>